<name>A0A855Y080_9BACL</name>
<dbReference type="InterPro" id="IPR002575">
    <property type="entry name" value="Aminoglycoside_PTrfase"/>
</dbReference>
<keyword evidence="3" id="KW-0808">Transferase</keyword>
<evidence type="ECO:0000259" key="2">
    <source>
        <dbReference type="Pfam" id="PF01636"/>
    </source>
</evidence>
<dbReference type="EMBL" id="QGTZ01000005">
    <property type="protein sequence ID" value="PWW40803.1"/>
    <property type="molecule type" value="Genomic_DNA"/>
</dbReference>
<protein>
    <submittedName>
        <fullName evidence="3">Ser/Thr protein kinase RdoA (MazF antagonist)</fullName>
    </submittedName>
</protein>
<keyword evidence="3" id="KW-0418">Kinase</keyword>
<dbReference type="Gene3D" id="3.30.200.20">
    <property type="entry name" value="Phosphorylase Kinase, domain 1"/>
    <property type="match status" value="1"/>
</dbReference>
<dbReference type="GO" id="GO:0019202">
    <property type="term" value="F:amino acid kinase activity"/>
    <property type="evidence" value="ECO:0007669"/>
    <property type="project" value="TreeGrafter"/>
</dbReference>
<evidence type="ECO:0000313" key="3">
    <source>
        <dbReference type="EMBL" id="PWW40803.1"/>
    </source>
</evidence>
<feature type="domain" description="Aminoglycoside phosphotransferase" evidence="2">
    <location>
        <begin position="28"/>
        <end position="266"/>
    </location>
</feature>
<dbReference type="Proteomes" id="UP000247078">
    <property type="component" value="Unassembled WGS sequence"/>
</dbReference>
<dbReference type="PANTHER" id="PTHR21064">
    <property type="entry name" value="AMINOGLYCOSIDE PHOSPHOTRANSFERASE DOMAIN-CONTAINING PROTEIN-RELATED"/>
    <property type="match status" value="1"/>
</dbReference>
<dbReference type="Gene3D" id="3.90.1200.10">
    <property type="match status" value="1"/>
</dbReference>
<sequence>MMKRLESMNIKFDEVLQHYFCEAKYVLEAVPFGLTNTTQVLEMNGQKYIVRIYNKYMKTIDSIELETQVTTFLDGRHLSFQVPVFLHTLSGENFVVLNDGSLAAVTNFIEGSIPPLSDLKKAKRFGRLVGTFSSEMSKLQTKKDGYYGISFSKIYDIHPLANRQSIKTFFENSPLELSDEMYSFYQRMITDVETSNLSLEVLPSQLVHHDLLIYNLLSRDDEIIGVLDFDFIGMDVAFMELAISFNHMIQESEGALDMVEAFLQGYSTERKHSALEINYLPLLTQIYFIAVLHFYIGQHYAGVTIEQNFNFMLNQFERNINWLHKHDLKIQELFHRYLV</sequence>
<dbReference type="InterPro" id="IPR050249">
    <property type="entry name" value="Pseudomonas-type_ThrB"/>
</dbReference>
<proteinExistence type="inferred from homology"/>
<dbReference type="AlphaFoldDB" id="A0A855Y080"/>
<dbReference type="RefSeq" id="WP_109999449.1">
    <property type="nucleotide sequence ID" value="NZ_QGTZ01000005.1"/>
</dbReference>
<organism evidence="3 4">
    <name type="scientific">Paenibacillus pabuli</name>
    <dbReference type="NCBI Taxonomy" id="1472"/>
    <lineage>
        <taxon>Bacteria</taxon>
        <taxon>Bacillati</taxon>
        <taxon>Bacillota</taxon>
        <taxon>Bacilli</taxon>
        <taxon>Bacillales</taxon>
        <taxon>Paenibacillaceae</taxon>
        <taxon>Paenibacillus</taxon>
    </lineage>
</organism>
<evidence type="ECO:0000313" key="4">
    <source>
        <dbReference type="Proteomes" id="UP000247078"/>
    </source>
</evidence>
<reference evidence="3 4" key="1">
    <citation type="submission" date="2018-05" db="EMBL/GenBank/DDBJ databases">
        <title>Freshwater and sediment microbial communities from various areas in North America, analyzing microbe dynamics in response to fracking.</title>
        <authorList>
            <person name="Lamendella R."/>
        </authorList>
    </citation>
    <scope>NUCLEOTIDE SEQUENCE [LARGE SCALE GENOMIC DNA]</scope>
    <source>
        <strain evidence="3 4">DB-3</strain>
    </source>
</reference>
<dbReference type="Pfam" id="PF01636">
    <property type="entry name" value="APH"/>
    <property type="match status" value="1"/>
</dbReference>
<gene>
    <name evidence="3" type="ORF">DET56_10575</name>
</gene>
<dbReference type="PANTHER" id="PTHR21064:SF6">
    <property type="entry name" value="AMINOGLYCOSIDE PHOSPHOTRANSFERASE DOMAIN-CONTAINING PROTEIN"/>
    <property type="match status" value="1"/>
</dbReference>
<evidence type="ECO:0000256" key="1">
    <source>
        <dbReference type="ARBA" id="ARBA00038240"/>
    </source>
</evidence>
<comment type="similarity">
    <text evidence="1">Belongs to the pseudomonas-type ThrB family.</text>
</comment>
<dbReference type="SUPFAM" id="SSF56112">
    <property type="entry name" value="Protein kinase-like (PK-like)"/>
    <property type="match status" value="1"/>
</dbReference>
<accession>A0A855Y080</accession>
<dbReference type="InterPro" id="IPR011009">
    <property type="entry name" value="Kinase-like_dom_sf"/>
</dbReference>
<comment type="caution">
    <text evidence="3">The sequence shown here is derived from an EMBL/GenBank/DDBJ whole genome shotgun (WGS) entry which is preliminary data.</text>
</comment>